<evidence type="ECO:0000313" key="4">
    <source>
        <dbReference type="Proteomes" id="UP000259030"/>
    </source>
</evidence>
<evidence type="ECO:0000259" key="2">
    <source>
        <dbReference type="Pfam" id="PF03364"/>
    </source>
</evidence>
<dbReference type="InterPro" id="IPR047137">
    <property type="entry name" value="ORF3"/>
</dbReference>
<feature type="region of interest" description="Disordered" evidence="1">
    <location>
        <begin position="214"/>
        <end position="246"/>
    </location>
</feature>
<reference evidence="3 4" key="1">
    <citation type="submission" date="2017-05" db="EMBL/GenBank/DDBJ databases">
        <title>The complete genome sequence of Deinococcus ficus isolated from the rhizosphere of the Ficus religiosa L. in Taiwan.</title>
        <authorList>
            <person name="Wu K.-M."/>
            <person name="Liao T.-L."/>
            <person name="Liu Y.-M."/>
            <person name="Young C.-C."/>
            <person name="Tsai S.-F."/>
        </authorList>
    </citation>
    <scope>NUCLEOTIDE SEQUENCE [LARGE SCALE GENOMIC DNA]</scope>
    <source>
        <strain evidence="3 4">CC-FR2-10</strain>
        <plasmid evidence="4">pdfi1</plasmid>
    </source>
</reference>
<evidence type="ECO:0000256" key="1">
    <source>
        <dbReference type="SAM" id="MobiDB-lite"/>
    </source>
</evidence>
<keyword evidence="4" id="KW-1185">Reference proteome</keyword>
<protein>
    <submittedName>
        <fullName evidence="3">Cyclase</fullName>
    </submittedName>
</protein>
<feature type="compositionally biased region" description="Basic and acidic residues" evidence="1">
    <location>
        <begin position="233"/>
        <end position="246"/>
    </location>
</feature>
<organism evidence="3 4">
    <name type="scientific">Deinococcus ficus</name>
    <dbReference type="NCBI Taxonomy" id="317577"/>
    <lineage>
        <taxon>Bacteria</taxon>
        <taxon>Thermotogati</taxon>
        <taxon>Deinococcota</taxon>
        <taxon>Deinococci</taxon>
        <taxon>Deinococcales</taxon>
        <taxon>Deinococcaceae</taxon>
        <taxon>Deinococcus</taxon>
    </lineage>
</organism>
<evidence type="ECO:0000313" key="3">
    <source>
        <dbReference type="EMBL" id="ASN82730.1"/>
    </source>
</evidence>
<dbReference type="CDD" id="cd07817">
    <property type="entry name" value="SRPBCC_8"/>
    <property type="match status" value="1"/>
</dbReference>
<dbReference type="AlphaFoldDB" id="A0A221T1I1"/>
<dbReference type="Pfam" id="PF03364">
    <property type="entry name" value="Polyketide_cyc"/>
    <property type="match status" value="1"/>
</dbReference>
<proteinExistence type="predicted"/>
<dbReference type="PANTHER" id="PTHR33824:SF7">
    <property type="entry name" value="POLYKETIDE CYCLASE_DEHYDRASE AND LIPID TRANSPORT SUPERFAMILY PROTEIN"/>
    <property type="match status" value="1"/>
</dbReference>
<feature type="domain" description="Coenzyme Q-binding protein COQ10 START" evidence="2">
    <location>
        <begin position="81"/>
        <end position="207"/>
    </location>
</feature>
<dbReference type="InterPro" id="IPR023393">
    <property type="entry name" value="START-like_dom_sf"/>
</dbReference>
<dbReference type="KEGG" id="dfc:DFI_16365"/>
<keyword evidence="3" id="KW-0614">Plasmid</keyword>
<dbReference type="Proteomes" id="UP000259030">
    <property type="component" value="Plasmid pDFI1"/>
</dbReference>
<sequence length="246" mass="26395">MADQPLSPQNASPVERAVTGGLGTGLILVSLHRPSPAGVVFATTGALLLAGASMGRSVGARLVGVRRTPDDRVAVEKAVTVGRSPEDLYAFWRNFENLPQFMTHLESVSVQAGGTRSHWVAKAPVGTQVQWDAEITEDEPGRRIAWRSLEGALVPNEGHVDFRPAPTGRGTEVHVSLTYRPPGGSMGASVARLLGEDPAVQVAEDLRRLKRLLEVGEEPTTEGQTSGRKGAMKRAEAKMYDNRRTS</sequence>
<name>A0A221T1I1_9DEIO</name>
<dbReference type="InterPro" id="IPR005031">
    <property type="entry name" value="COQ10_START"/>
</dbReference>
<accession>A0A221T1I1</accession>
<dbReference type="PANTHER" id="PTHR33824">
    <property type="entry name" value="POLYKETIDE CYCLASE/DEHYDRASE AND LIPID TRANSPORT SUPERFAMILY PROTEIN"/>
    <property type="match status" value="1"/>
</dbReference>
<dbReference type="RefSeq" id="WP_027464129.1">
    <property type="nucleotide sequence ID" value="NZ_CP021082.1"/>
</dbReference>
<dbReference type="SUPFAM" id="SSF55961">
    <property type="entry name" value="Bet v1-like"/>
    <property type="match status" value="1"/>
</dbReference>
<dbReference type="Gene3D" id="3.30.530.20">
    <property type="match status" value="1"/>
</dbReference>
<geneLocation type="plasmid" evidence="4">
    <name>pdfi1</name>
</geneLocation>
<gene>
    <name evidence="3" type="ORF">DFI_16365</name>
</gene>
<dbReference type="EMBL" id="CP021082">
    <property type="protein sequence ID" value="ASN82730.1"/>
    <property type="molecule type" value="Genomic_DNA"/>
</dbReference>